<dbReference type="InterPro" id="IPR014284">
    <property type="entry name" value="RNA_pol_sigma-70_dom"/>
</dbReference>
<evidence type="ECO:0000259" key="5">
    <source>
        <dbReference type="Pfam" id="PF04542"/>
    </source>
</evidence>
<evidence type="ECO:0000313" key="8">
    <source>
        <dbReference type="Proteomes" id="UP001299876"/>
    </source>
</evidence>
<dbReference type="Gene3D" id="1.10.10.10">
    <property type="entry name" value="Winged helix-like DNA-binding domain superfamily/Winged helix DNA-binding domain"/>
    <property type="match status" value="1"/>
</dbReference>
<dbReference type="InterPro" id="IPR039425">
    <property type="entry name" value="RNA_pol_sigma-70-like"/>
</dbReference>
<evidence type="ECO:0000259" key="6">
    <source>
        <dbReference type="Pfam" id="PF08281"/>
    </source>
</evidence>
<feature type="domain" description="RNA polymerase sigma-70 region 2" evidence="5">
    <location>
        <begin position="12"/>
        <end position="75"/>
    </location>
</feature>
<dbReference type="SUPFAM" id="SSF88946">
    <property type="entry name" value="Sigma2 domain of RNA polymerase sigma factors"/>
    <property type="match status" value="1"/>
</dbReference>
<sequence>MALHERLTLTQLVEIHYEDIKGYIQRRAGSAAIASDVVQETWLRAAKHCARQPDKPLAYLYRTATNLLLDKQRQDSTHGRYFGDSEWAEEAECPLTHPEKAAGTRQELELLAQALGDLPEKYRAVFLLSRCEGFTRREIAAQLNINESTVEKQIAKGMQHCRACMERGYVGKRFRLNSTAA</sequence>
<dbReference type="Pfam" id="PF04542">
    <property type="entry name" value="Sigma70_r2"/>
    <property type="match status" value="1"/>
</dbReference>
<dbReference type="InterPro" id="IPR013325">
    <property type="entry name" value="RNA_pol_sigma_r2"/>
</dbReference>
<comment type="caution">
    <text evidence="7">The sequence shown here is derived from an EMBL/GenBank/DDBJ whole genome shotgun (WGS) entry which is preliminary data.</text>
</comment>
<dbReference type="InterPro" id="IPR013249">
    <property type="entry name" value="RNA_pol_sigma70_r4_t2"/>
</dbReference>
<reference evidence="7 8" key="1">
    <citation type="submission" date="2022-02" db="EMBL/GenBank/DDBJ databases">
        <title>Comparative genomics of the first Antarctic Pseudomonas spp. capable of biotransforming 2,4,6-Trinitrotoluene.</title>
        <authorList>
            <person name="Cabrera M.A."/>
            <person name="Marquez S.L."/>
            <person name="Perez-Donoso J.M."/>
        </authorList>
    </citation>
    <scope>NUCLEOTIDE SEQUENCE [LARGE SCALE GENOMIC DNA]</scope>
    <source>
        <strain evidence="7 8">TNT19</strain>
    </source>
</reference>
<keyword evidence="8" id="KW-1185">Reference proteome</keyword>
<dbReference type="PANTHER" id="PTHR43133">
    <property type="entry name" value="RNA POLYMERASE ECF-TYPE SIGMA FACTO"/>
    <property type="match status" value="1"/>
</dbReference>
<evidence type="ECO:0000313" key="7">
    <source>
        <dbReference type="EMBL" id="MCK1791043.1"/>
    </source>
</evidence>
<dbReference type="Proteomes" id="UP001299876">
    <property type="component" value="Unassembled WGS sequence"/>
</dbReference>
<dbReference type="Pfam" id="PF08281">
    <property type="entry name" value="Sigma70_r4_2"/>
    <property type="match status" value="1"/>
</dbReference>
<name>A0ABT0EZ46_9PSED</name>
<evidence type="ECO:0000256" key="2">
    <source>
        <dbReference type="ARBA" id="ARBA00023015"/>
    </source>
</evidence>
<dbReference type="InterPro" id="IPR007627">
    <property type="entry name" value="RNA_pol_sigma70_r2"/>
</dbReference>
<keyword evidence="2" id="KW-0805">Transcription regulation</keyword>
<dbReference type="EMBL" id="JAKNRW010000008">
    <property type="protein sequence ID" value="MCK1791043.1"/>
    <property type="molecule type" value="Genomic_DNA"/>
</dbReference>
<keyword evidence="4" id="KW-0804">Transcription</keyword>
<dbReference type="SUPFAM" id="SSF88659">
    <property type="entry name" value="Sigma3 and sigma4 domains of RNA polymerase sigma factors"/>
    <property type="match status" value="1"/>
</dbReference>
<dbReference type="InterPro" id="IPR013324">
    <property type="entry name" value="RNA_pol_sigma_r3/r4-like"/>
</dbReference>
<dbReference type="NCBIfam" id="TIGR02937">
    <property type="entry name" value="sigma70-ECF"/>
    <property type="match status" value="1"/>
</dbReference>
<proteinExistence type="inferred from homology"/>
<dbReference type="Gene3D" id="1.10.1740.10">
    <property type="match status" value="1"/>
</dbReference>
<dbReference type="PANTHER" id="PTHR43133:SF63">
    <property type="entry name" value="RNA POLYMERASE SIGMA FACTOR FECI-RELATED"/>
    <property type="match status" value="1"/>
</dbReference>
<organism evidence="7 8">
    <name type="scientific">Pseudomonas violetae</name>
    <dbReference type="NCBI Taxonomy" id="2915813"/>
    <lineage>
        <taxon>Bacteria</taxon>
        <taxon>Pseudomonadati</taxon>
        <taxon>Pseudomonadota</taxon>
        <taxon>Gammaproteobacteria</taxon>
        <taxon>Pseudomonadales</taxon>
        <taxon>Pseudomonadaceae</taxon>
        <taxon>Pseudomonas</taxon>
    </lineage>
</organism>
<evidence type="ECO:0000256" key="3">
    <source>
        <dbReference type="ARBA" id="ARBA00023082"/>
    </source>
</evidence>
<accession>A0ABT0EZ46</accession>
<dbReference type="InterPro" id="IPR036388">
    <property type="entry name" value="WH-like_DNA-bd_sf"/>
</dbReference>
<dbReference type="CDD" id="cd06171">
    <property type="entry name" value="Sigma70_r4"/>
    <property type="match status" value="1"/>
</dbReference>
<comment type="similarity">
    <text evidence="1">Belongs to the sigma-70 factor family. ECF subfamily.</text>
</comment>
<evidence type="ECO:0000256" key="1">
    <source>
        <dbReference type="ARBA" id="ARBA00010641"/>
    </source>
</evidence>
<keyword evidence="3" id="KW-0731">Sigma factor</keyword>
<dbReference type="RefSeq" id="WP_247291330.1">
    <property type="nucleotide sequence ID" value="NZ_JAKNRW010000008.1"/>
</dbReference>
<protein>
    <submittedName>
        <fullName evidence="7">RNA polymerase sigma factor</fullName>
    </submittedName>
</protein>
<evidence type="ECO:0000256" key="4">
    <source>
        <dbReference type="ARBA" id="ARBA00023163"/>
    </source>
</evidence>
<feature type="domain" description="RNA polymerase sigma factor 70 region 4 type 2" evidence="6">
    <location>
        <begin position="109"/>
        <end position="161"/>
    </location>
</feature>
<gene>
    <name evidence="7" type="ORF">L9059_12780</name>
</gene>